<dbReference type="Proteomes" id="UP001143474">
    <property type="component" value="Unassembled WGS sequence"/>
</dbReference>
<dbReference type="SUPFAM" id="SSF54593">
    <property type="entry name" value="Glyoxalase/Bleomycin resistance protein/Dihydroxybiphenyl dioxygenase"/>
    <property type="match status" value="1"/>
</dbReference>
<gene>
    <name evidence="3" type="ORF">GCM10017600_04810</name>
</gene>
<dbReference type="EMBL" id="BSEV01000001">
    <property type="protein sequence ID" value="GLK07076.1"/>
    <property type="molecule type" value="Genomic_DNA"/>
</dbReference>
<organism evidence="3 4">
    <name type="scientific">Streptosporangium carneum</name>
    <dbReference type="NCBI Taxonomy" id="47481"/>
    <lineage>
        <taxon>Bacteria</taxon>
        <taxon>Bacillati</taxon>
        <taxon>Actinomycetota</taxon>
        <taxon>Actinomycetes</taxon>
        <taxon>Streptosporangiales</taxon>
        <taxon>Streptosporangiaceae</taxon>
        <taxon>Streptosporangium</taxon>
    </lineage>
</organism>
<sequence length="133" mass="14829">MAKLRHVALAVQDVEASAKFYSETFEMEIVGKTESPIASGLYLSDGTVCLALLNYKTDEAAGLERGKDYVGIHHFGFWCDDLDRQGATIKDNGGEYFMDLPLEKDSLYYEAKYRDPDGVIFDITQNGWVGATK</sequence>
<accession>A0A9W6MAI0</accession>
<dbReference type="PANTHER" id="PTHR43048:SF3">
    <property type="entry name" value="METHYLMALONYL-COA EPIMERASE, MITOCHONDRIAL"/>
    <property type="match status" value="1"/>
</dbReference>
<dbReference type="GO" id="GO:0004493">
    <property type="term" value="F:methylmalonyl-CoA epimerase activity"/>
    <property type="evidence" value="ECO:0007669"/>
    <property type="project" value="TreeGrafter"/>
</dbReference>
<dbReference type="InterPro" id="IPR029068">
    <property type="entry name" value="Glyas_Bleomycin-R_OHBP_Dase"/>
</dbReference>
<dbReference type="CDD" id="cd06587">
    <property type="entry name" value="VOC"/>
    <property type="match status" value="1"/>
</dbReference>
<evidence type="ECO:0000256" key="1">
    <source>
        <dbReference type="ARBA" id="ARBA00022723"/>
    </source>
</evidence>
<evidence type="ECO:0000313" key="3">
    <source>
        <dbReference type="EMBL" id="GLK07076.1"/>
    </source>
</evidence>
<dbReference type="AlphaFoldDB" id="A0A9W6MAI0"/>
<name>A0A9W6MAI0_9ACTN</name>
<dbReference type="InterPro" id="IPR037523">
    <property type="entry name" value="VOC_core"/>
</dbReference>
<dbReference type="PANTHER" id="PTHR43048">
    <property type="entry name" value="METHYLMALONYL-COA EPIMERASE"/>
    <property type="match status" value="1"/>
</dbReference>
<dbReference type="GO" id="GO:0046872">
    <property type="term" value="F:metal ion binding"/>
    <property type="evidence" value="ECO:0007669"/>
    <property type="project" value="UniProtKB-KW"/>
</dbReference>
<dbReference type="RefSeq" id="WP_271215644.1">
    <property type="nucleotide sequence ID" value="NZ_BAAAVD010000006.1"/>
</dbReference>
<feature type="domain" description="VOC" evidence="2">
    <location>
        <begin position="3"/>
        <end position="126"/>
    </location>
</feature>
<comment type="caution">
    <text evidence="3">The sequence shown here is derived from an EMBL/GenBank/DDBJ whole genome shotgun (WGS) entry which is preliminary data.</text>
</comment>
<evidence type="ECO:0000259" key="2">
    <source>
        <dbReference type="PROSITE" id="PS51819"/>
    </source>
</evidence>
<keyword evidence="4" id="KW-1185">Reference proteome</keyword>
<dbReference type="InterPro" id="IPR004360">
    <property type="entry name" value="Glyas_Fos-R_dOase_dom"/>
</dbReference>
<keyword evidence="1" id="KW-0479">Metal-binding</keyword>
<reference evidence="3" key="2">
    <citation type="submission" date="2023-01" db="EMBL/GenBank/DDBJ databases">
        <authorList>
            <person name="Sun Q."/>
            <person name="Evtushenko L."/>
        </authorList>
    </citation>
    <scope>NUCLEOTIDE SEQUENCE</scope>
    <source>
        <strain evidence="3">VKM Ac-2007</strain>
    </source>
</reference>
<dbReference type="GO" id="GO:0046491">
    <property type="term" value="P:L-methylmalonyl-CoA metabolic process"/>
    <property type="evidence" value="ECO:0007669"/>
    <property type="project" value="TreeGrafter"/>
</dbReference>
<dbReference type="Pfam" id="PF00903">
    <property type="entry name" value="Glyoxalase"/>
    <property type="match status" value="1"/>
</dbReference>
<protein>
    <recommendedName>
        <fullName evidence="2">VOC domain-containing protein</fullName>
    </recommendedName>
</protein>
<reference evidence="3" key="1">
    <citation type="journal article" date="2014" name="Int. J. Syst. Evol. Microbiol.">
        <title>Complete genome sequence of Corynebacterium casei LMG S-19264T (=DSM 44701T), isolated from a smear-ripened cheese.</title>
        <authorList>
            <consortium name="US DOE Joint Genome Institute (JGI-PGF)"/>
            <person name="Walter F."/>
            <person name="Albersmeier A."/>
            <person name="Kalinowski J."/>
            <person name="Ruckert C."/>
        </authorList>
    </citation>
    <scope>NUCLEOTIDE SEQUENCE</scope>
    <source>
        <strain evidence="3">VKM Ac-2007</strain>
    </source>
</reference>
<dbReference type="Gene3D" id="3.10.180.10">
    <property type="entry name" value="2,3-Dihydroxybiphenyl 1,2-Dioxygenase, domain 1"/>
    <property type="match status" value="1"/>
</dbReference>
<evidence type="ECO:0000313" key="4">
    <source>
        <dbReference type="Proteomes" id="UP001143474"/>
    </source>
</evidence>
<proteinExistence type="predicted"/>
<dbReference type="PROSITE" id="PS51819">
    <property type="entry name" value="VOC"/>
    <property type="match status" value="1"/>
</dbReference>
<dbReference type="InterPro" id="IPR051785">
    <property type="entry name" value="MMCE/EMCE_epimerase"/>
</dbReference>